<feature type="transmembrane region" description="Helical" evidence="9">
    <location>
        <begin position="64"/>
        <end position="86"/>
    </location>
</feature>
<evidence type="ECO:0000256" key="9">
    <source>
        <dbReference type="HAMAP-Rule" id="MF_00275"/>
    </source>
</evidence>
<keyword evidence="4 9" id="KW-0812">Transmembrane</keyword>
<name>A0A2D0J5V6_XENBU</name>
<keyword evidence="1 9" id="KW-0813">Transport</keyword>
<keyword evidence="7 9" id="KW-0406">Ion transport</keyword>
<comment type="caution">
    <text evidence="10">The sequence shown here is derived from an EMBL/GenBank/DDBJ whole genome shotgun (WGS) entry which is preliminary data.</text>
</comment>
<evidence type="ECO:0000256" key="2">
    <source>
        <dbReference type="ARBA" id="ARBA00022475"/>
    </source>
</evidence>
<dbReference type="OrthoDB" id="9763796at2"/>
<protein>
    <recommendedName>
        <fullName evidence="9">Potassium-transporting ATPase potassium-binding subunit</fullName>
    </recommendedName>
    <alternativeName>
        <fullName evidence="9">ATP phosphohydrolase [potassium-transporting] A chain</fullName>
    </alternativeName>
    <alternativeName>
        <fullName evidence="9">Potassium-binding and translocating subunit A</fullName>
    </alternativeName>
    <alternativeName>
        <fullName evidence="9">Potassium-translocating ATPase A chain</fullName>
    </alternativeName>
</protein>
<feature type="transmembrane region" description="Helical" evidence="9">
    <location>
        <begin position="530"/>
        <end position="558"/>
    </location>
</feature>
<dbReference type="RefSeq" id="WP_099134508.1">
    <property type="nucleotide sequence ID" value="NZ_CAWNNJ010000001.1"/>
</dbReference>
<feature type="transmembrane region" description="Helical" evidence="9">
    <location>
        <begin position="258"/>
        <end position="279"/>
    </location>
</feature>
<evidence type="ECO:0000313" key="10">
    <source>
        <dbReference type="EMBL" id="PHM29889.1"/>
    </source>
</evidence>
<comment type="similarity">
    <text evidence="9">Belongs to the KdpA family.</text>
</comment>
<dbReference type="HAMAP" id="MF_00275">
    <property type="entry name" value="KdpA"/>
    <property type="match status" value="1"/>
</dbReference>
<dbReference type="PANTHER" id="PTHR30607">
    <property type="entry name" value="POTASSIUM-TRANSPORTING ATPASE A CHAIN"/>
    <property type="match status" value="1"/>
</dbReference>
<feature type="transmembrane region" description="Helical" evidence="9">
    <location>
        <begin position="106"/>
        <end position="123"/>
    </location>
</feature>
<organism evidence="10 11">
    <name type="scientific">Xenorhabdus budapestensis</name>
    <dbReference type="NCBI Taxonomy" id="290110"/>
    <lineage>
        <taxon>Bacteria</taxon>
        <taxon>Pseudomonadati</taxon>
        <taxon>Pseudomonadota</taxon>
        <taxon>Gammaproteobacteria</taxon>
        <taxon>Enterobacterales</taxon>
        <taxon>Morganellaceae</taxon>
        <taxon>Xenorhabdus</taxon>
    </lineage>
</organism>
<dbReference type="GO" id="GO:0016787">
    <property type="term" value="F:hydrolase activity"/>
    <property type="evidence" value="ECO:0007669"/>
    <property type="project" value="UniProtKB-KW"/>
</dbReference>
<keyword evidence="2 9" id="KW-1003">Cell membrane</keyword>
<evidence type="ECO:0000256" key="8">
    <source>
        <dbReference type="ARBA" id="ARBA00023136"/>
    </source>
</evidence>
<evidence type="ECO:0000256" key="6">
    <source>
        <dbReference type="ARBA" id="ARBA00022989"/>
    </source>
</evidence>
<comment type="function">
    <text evidence="9">Part of the high-affinity ATP-driven potassium transport (or Kdp) system, which catalyzes the hydrolysis of ATP coupled with the electrogenic transport of potassium into the cytoplasm. This subunit binds the extracellular potassium ions and delivers the ions to the membrane domain of KdpB through an intramembrane tunnel.</text>
</comment>
<sequence length="568" mass="61236">MEASPFLLIATFLLFLFILSKPLGNFIANLIEGELSHWITNTEIILWRCCGLQKPGNSFKEMNWWQYTFAIIIFNVAGLLLLFILLISQKYLPLNPQHFAGMKWDLALNTAISFITNTNWQAYSGENTLSYLSQMAGLTVQNFLSAATGIAIAFTLIRAFSRQGIKTLGNAWVDITRITLYLLLPLAIIFALIFASQGVIQNFSPYVAVHTLEGQQQLLPMGPVASQEAIKLLGTNGGGVFGANSAHPFENPNAISNFVQMLAIFLIPSALCFAFGLVVGDNRQGYALLWAMSIIFIISVSVVMYAETVGNPHFMQLGVSSNINMEGKENRFGILVSSLYSIITTAASCGAVNAMHDSFTALGGMIPLWLMQIGEVVFGGVGAGLYGMLLFVLLAVFIAGLMIGRAPEYLGKKIDVHEMKMVALAILVTPSLILLGTALSVSFDAGRAAVTNPGAHGFTEILYAVTSAANNNGSAFAGLEANNLFYNLLLGIVMFLGRFGVILPVLSIAGSMSSKKRQPISNGTLPTHSALFIGLLILVILLVGALTFIPALALGPIAEHLQLWQLSR</sequence>
<keyword evidence="6 9" id="KW-1133">Transmembrane helix</keyword>
<dbReference type="NCBIfam" id="TIGR00680">
    <property type="entry name" value="kdpA"/>
    <property type="match status" value="1"/>
</dbReference>
<evidence type="ECO:0000256" key="3">
    <source>
        <dbReference type="ARBA" id="ARBA00022538"/>
    </source>
</evidence>
<feature type="transmembrane region" description="Helical" evidence="9">
    <location>
        <begin position="286"/>
        <end position="306"/>
    </location>
</feature>
<keyword evidence="10" id="KW-0378">Hydrolase</keyword>
<feature type="transmembrane region" description="Helical" evidence="9">
    <location>
        <begin position="180"/>
        <end position="200"/>
    </location>
</feature>
<feature type="transmembrane region" description="Helical" evidence="9">
    <location>
        <begin position="332"/>
        <end position="352"/>
    </location>
</feature>
<dbReference type="GO" id="GO:0008556">
    <property type="term" value="F:P-type potassium transmembrane transporter activity"/>
    <property type="evidence" value="ECO:0007669"/>
    <property type="project" value="InterPro"/>
</dbReference>
<keyword evidence="3 9" id="KW-0633">Potassium transport</keyword>
<evidence type="ECO:0000256" key="4">
    <source>
        <dbReference type="ARBA" id="ARBA00022692"/>
    </source>
</evidence>
<feature type="transmembrane region" description="Helical" evidence="9">
    <location>
        <begin position="424"/>
        <end position="443"/>
    </location>
</feature>
<feature type="transmembrane region" description="Helical" evidence="9">
    <location>
        <begin position="359"/>
        <end position="378"/>
    </location>
</feature>
<dbReference type="Proteomes" id="UP000225833">
    <property type="component" value="Unassembled WGS sequence"/>
</dbReference>
<evidence type="ECO:0000313" key="11">
    <source>
        <dbReference type="Proteomes" id="UP000225833"/>
    </source>
</evidence>
<evidence type="ECO:0000256" key="5">
    <source>
        <dbReference type="ARBA" id="ARBA00022958"/>
    </source>
</evidence>
<keyword evidence="5 9" id="KW-0630">Potassium</keyword>
<comment type="subunit">
    <text evidence="9">The system is composed of three essential subunits: KdpA, KdpB and KdpC.</text>
</comment>
<reference evidence="10 11" key="1">
    <citation type="journal article" date="2017" name="Nat. Microbiol.">
        <title>Natural product diversity associated with the nematode symbionts Photorhabdus and Xenorhabdus.</title>
        <authorList>
            <person name="Tobias N.J."/>
            <person name="Wolff H."/>
            <person name="Djahanschiri B."/>
            <person name="Grundmann F."/>
            <person name="Kronenwerth M."/>
            <person name="Shi Y.M."/>
            <person name="Simonyi S."/>
            <person name="Grun P."/>
            <person name="Shapiro-Ilan D."/>
            <person name="Pidot S.J."/>
            <person name="Stinear T.P."/>
            <person name="Ebersberger I."/>
            <person name="Bode H.B."/>
        </authorList>
    </citation>
    <scope>NUCLEOTIDE SEQUENCE [LARGE SCALE GENOMIC DNA]</scope>
    <source>
        <strain evidence="10 11">DSM 16342</strain>
    </source>
</reference>
<dbReference type="GO" id="GO:0030955">
    <property type="term" value="F:potassium ion binding"/>
    <property type="evidence" value="ECO:0007669"/>
    <property type="project" value="UniProtKB-UniRule"/>
</dbReference>
<feature type="transmembrane region" description="Helical" evidence="9">
    <location>
        <begin position="143"/>
        <end position="160"/>
    </location>
</feature>
<proteinExistence type="inferred from homology"/>
<keyword evidence="8 9" id="KW-0472">Membrane</keyword>
<feature type="transmembrane region" description="Helical" evidence="9">
    <location>
        <begin position="384"/>
        <end position="403"/>
    </location>
</feature>
<dbReference type="EMBL" id="NIBS01000001">
    <property type="protein sequence ID" value="PHM29889.1"/>
    <property type="molecule type" value="Genomic_DNA"/>
</dbReference>
<evidence type="ECO:0000256" key="1">
    <source>
        <dbReference type="ARBA" id="ARBA00022448"/>
    </source>
</evidence>
<dbReference type="Pfam" id="PF03814">
    <property type="entry name" value="KdpA"/>
    <property type="match status" value="1"/>
</dbReference>
<evidence type="ECO:0000256" key="7">
    <source>
        <dbReference type="ARBA" id="ARBA00023065"/>
    </source>
</evidence>
<dbReference type="InterPro" id="IPR004623">
    <property type="entry name" value="KdpA"/>
</dbReference>
<dbReference type="GO" id="GO:0005886">
    <property type="term" value="C:plasma membrane"/>
    <property type="evidence" value="ECO:0007669"/>
    <property type="project" value="UniProtKB-SubCell"/>
</dbReference>
<feature type="transmembrane region" description="Helical" evidence="9">
    <location>
        <begin position="484"/>
        <end position="509"/>
    </location>
</feature>
<dbReference type="PIRSF" id="PIRSF001294">
    <property type="entry name" value="K_ATPaseA"/>
    <property type="match status" value="1"/>
</dbReference>
<accession>A0A2D0J5V6</accession>
<dbReference type="PANTHER" id="PTHR30607:SF2">
    <property type="entry name" value="POTASSIUM-TRANSPORTING ATPASE POTASSIUM-BINDING SUBUNIT"/>
    <property type="match status" value="1"/>
</dbReference>
<gene>
    <name evidence="9" type="primary">kdpA</name>
    <name evidence="10" type="ORF">Xbud_00444</name>
</gene>
<comment type="subcellular location">
    <subcellularLocation>
        <location evidence="9">Cell membrane</location>
        <topology evidence="9">Multi-pass membrane protein</topology>
    </subcellularLocation>
</comment>
<dbReference type="AlphaFoldDB" id="A0A2D0J5V6"/>